<dbReference type="InterPro" id="IPR040079">
    <property type="entry name" value="Glutathione_S-Trfase"/>
</dbReference>
<gene>
    <name evidence="4" type="primary">gst-2</name>
    <name evidence="4" type="ORF">NCU04109</name>
</gene>
<dbReference type="GO" id="GO:0005737">
    <property type="term" value="C:cytoplasm"/>
    <property type="evidence" value="ECO:0000318"/>
    <property type="project" value="GO_Central"/>
</dbReference>
<dbReference type="InParanoid" id="Q1K7N7"/>
<sequence length="290" mass="33065">MNPTVLHTQSILKASLLETHHKLQSSTKHLTHSTSDTMASQNSDIHLYTAQTPNGIKVSILLEELGVPYKVTAIDISKDVQKEPWFLEINPNGRIPALTDKLEDGTPIALFESGAIMQYLVERYDKDHKVSYPQGSKEYYQTQSWLFWQMGGLGPMQGQANHFTRYAPEKIEYGINRYQNETRRLYRVMDAQLAKNEYLVGDRPTIADFSCWGWVAAHGWCGIKNFEAQFPHLNAWLNRLLERPGLEKGRHVPSKHTALELNKLSEEELEAKAVSSRAWVQKGMAEDAKK</sequence>
<dbReference type="PROSITE" id="PS50404">
    <property type="entry name" value="GST_NTER"/>
    <property type="match status" value="1"/>
</dbReference>
<dbReference type="Pfam" id="PF00043">
    <property type="entry name" value="GST_C"/>
    <property type="match status" value="1"/>
</dbReference>
<feature type="domain" description="GST N-terminal" evidence="2">
    <location>
        <begin position="42"/>
        <end position="128"/>
    </location>
</feature>
<dbReference type="EMBL" id="CM002240">
    <property type="protein sequence ID" value="EAA32029.2"/>
    <property type="molecule type" value="Genomic_DNA"/>
</dbReference>
<dbReference type="SUPFAM" id="SSF47616">
    <property type="entry name" value="GST C-terminal domain-like"/>
    <property type="match status" value="1"/>
</dbReference>
<dbReference type="SMR" id="Q1K7N7"/>
<dbReference type="PaxDb" id="5141-EFNCRP00000003987"/>
<dbReference type="SUPFAM" id="SSF52833">
    <property type="entry name" value="Thioredoxin-like"/>
    <property type="match status" value="1"/>
</dbReference>
<dbReference type="InterPro" id="IPR010987">
    <property type="entry name" value="Glutathione-S-Trfase_C-like"/>
</dbReference>
<dbReference type="Gene3D" id="3.40.30.10">
    <property type="entry name" value="Glutaredoxin"/>
    <property type="match status" value="1"/>
</dbReference>
<dbReference type="STRING" id="367110.Q1K7N7"/>
<evidence type="ECO:0000313" key="4">
    <source>
        <dbReference type="EMBL" id="EAA32029.2"/>
    </source>
</evidence>
<dbReference type="SFLD" id="SFLDG01151">
    <property type="entry name" value="Main.2:_Nu-like"/>
    <property type="match status" value="1"/>
</dbReference>
<evidence type="ECO:0000259" key="3">
    <source>
        <dbReference type="PROSITE" id="PS50405"/>
    </source>
</evidence>
<dbReference type="InterPro" id="IPR036249">
    <property type="entry name" value="Thioredoxin-like_sf"/>
</dbReference>
<dbReference type="Proteomes" id="UP000001805">
    <property type="component" value="Chromosome 2, Linkage Group V"/>
</dbReference>
<dbReference type="InterPro" id="IPR004046">
    <property type="entry name" value="GST_C"/>
</dbReference>
<dbReference type="KEGG" id="ncr:NCU04109"/>
<dbReference type="GeneID" id="3877429"/>
<dbReference type="SFLD" id="SFLDG01150">
    <property type="entry name" value="Main.1:_Beta-like"/>
    <property type="match status" value="1"/>
</dbReference>
<accession>Q1K7N7</accession>
<dbReference type="InterPro" id="IPR004045">
    <property type="entry name" value="Glutathione_S-Trfase_N"/>
</dbReference>
<protein>
    <submittedName>
        <fullName evidence="4">Theta class glutathione S-transferase</fullName>
    </submittedName>
</protein>
<evidence type="ECO:0000259" key="2">
    <source>
        <dbReference type="PROSITE" id="PS50404"/>
    </source>
</evidence>
<dbReference type="Gene3D" id="1.20.1050.10">
    <property type="match status" value="1"/>
</dbReference>
<evidence type="ECO:0000313" key="5">
    <source>
        <dbReference type="Proteomes" id="UP000001805"/>
    </source>
</evidence>
<dbReference type="InterPro" id="IPR036282">
    <property type="entry name" value="Glutathione-S-Trfase_C_sf"/>
</dbReference>
<dbReference type="SFLD" id="SFLDS00019">
    <property type="entry name" value="Glutathione_Transferase_(cytos"/>
    <property type="match status" value="1"/>
</dbReference>
<dbReference type="PANTHER" id="PTHR44051">
    <property type="entry name" value="GLUTATHIONE S-TRANSFERASE-RELATED"/>
    <property type="match status" value="1"/>
</dbReference>
<comment type="similarity">
    <text evidence="1">Belongs to the GST superfamily.</text>
</comment>
<dbReference type="CDD" id="cd03048">
    <property type="entry name" value="GST_N_Ure2p_like"/>
    <property type="match status" value="1"/>
</dbReference>
<dbReference type="Pfam" id="PF13409">
    <property type="entry name" value="GST_N_2"/>
    <property type="match status" value="1"/>
</dbReference>
<dbReference type="PANTHER" id="PTHR44051:SF8">
    <property type="entry name" value="GLUTATHIONE S-TRANSFERASE GSTA"/>
    <property type="match status" value="1"/>
</dbReference>
<dbReference type="RefSeq" id="XP_961265.2">
    <property type="nucleotide sequence ID" value="XM_956172.2"/>
</dbReference>
<dbReference type="PROSITE" id="PS50405">
    <property type="entry name" value="GST_CTER"/>
    <property type="match status" value="1"/>
</dbReference>
<evidence type="ECO:0000256" key="1">
    <source>
        <dbReference type="ARBA" id="ARBA00007409"/>
    </source>
</evidence>
<proteinExistence type="inferred from homology"/>
<dbReference type="FunCoup" id="Q1K7N7">
    <property type="interactions" value="656"/>
</dbReference>
<dbReference type="SFLD" id="SFLDG00358">
    <property type="entry name" value="Main_(cytGST)"/>
    <property type="match status" value="1"/>
</dbReference>
<name>Q1K7N7_NEUCR</name>
<dbReference type="OrthoDB" id="422574at2759"/>
<organism evidence="4 5">
    <name type="scientific">Neurospora crassa (strain ATCC 24698 / 74-OR23-1A / CBS 708.71 / DSM 1257 / FGSC 987)</name>
    <dbReference type="NCBI Taxonomy" id="367110"/>
    <lineage>
        <taxon>Eukaryota</taxon>
        <taxon>Fungi</taxon>
        <taxon>Dikarya</taxon>
        <taxon>Ascomycota</taxon>
        <taxon>Pezizomycotina</taxon>
        <taxon>Sordariomycetes</taxon>
        <taxon>Sordariomycetidae</taxon>
        <taxon>Sordariales</taxon>
        <taxon>Sordariaceae</taxon>
        <taxon>Neurospora</taxon>
    </lineage>
</organism>
<dbReference type="CDD" id="cd10291">
    <property type="entry name" value="GST_C_YfcG_like"/>
    <property type="match status" value="1"/>
</dbReference>
<dbReference type="VEuPathDB" id="FungiDB:NCU04109"/>
<keyword evidence="5" id="KW-1185">Reference proteome</keyword>
<dbReference type="GO" id="GO:0004364">
    <property type="term" value="F:glutathione transferase activity"/>
    <property type="evidence" value="ECO:0000318"/>
    <property type="project" value="GO_Central"/>
</dbReference>
<feature type="domain" description="GST C-terminal" evidence="3">
    <location>
        <begin position="135"/>
        <end position="261"/>
    </location>
</feature>
<reference evidence="4 5" key="1">
    <citation type="journal article" date="2003" name="Nature">
        <title>The genome sequence of the filamentous fungus Neurospora crassa.</title>
        <authorList>
            <person name="Galagan J.E."/>
            <person name="Calvo S.E."/>
            <person name="Borkovich K.A."/>
            <person name="Selker E.U."/>
            <person name="Read N.D."/>
            <person name="Jaffe D."/>
            <person name="FitzHugh W."/>
            <person name="Ma L.J."/>
            <person name="Smirnov S."/>
            <person name="Purcell S."/>
            <person name="Rehman B."/>
            <person name="Elkins T."/>
            <person name="Engels R."/>
            <person name="Wang S."/>
            <person name="Nielsen C.B."/>
            <person name="Butler J."/>
            <person name="Endrizzi M."/>
            <person name="Qui D."/>
            <person name="Ianakiev P."/>
            <person name="Bell-Pedersen D."/>
            <person name="Nelson M.A."/>
            <person name="Werner-Washburne M."/>
            <person name="Selitrennikoff C.P."/>
            <person name="Kinsey J.A."/>
            <person name="Braun E.L."/>
            <person name="Zelter A."/>
            <person name="Schulte U."/>
            <person name="Kothe G.O."/>
            <person name="Jedd G."/>
            <person name="Mewes W."/>
            <person name="Staben C."/>
            <person name="Marcotte E."/>
            <person name="Greenberg D."/>
            <person name="Roy A."/>
            <person name="Foley K."/>
            <person name="Naylor J."/>
            <person name="Stange-Thomann N."/>
            <person name="Barrett R."/>
            <person name="Gnerre S."/>
            <person name="Kamal M."/>
            <person name="Kamvysselis M."/>
            <person name="Mauceli E."/>
            <person name="Bielke C."/>
            <person name="Rudd S."/>
            <person name="Frishman D."/>
            <person name="Krystofova S."/>
            <person name="Rasmussen C."/>
            <person name="Metzenberg R.L."/>
            <person name="Perkins D.D."/>
            <person name="Kroken S."/>
            <person name="Cogoni C."/>
            <person name="Macino G."/>
            <person name="Catcheside D."/>
            <person name="Li W."/>
            <person name="Pratt R.J."/>
            <person name="Osmani S.A."/>
            <person name="DeSouza C.P."/>
            <person name="Glass L."/>
            <person name="Orbach M.J."/>
            <person name="Berglund J.A."/>
            <person name="Voelker R."/>
            <person name="Yarden O."/>
            <person name="Plamann M."/>
            <person name="Seiler S."/>
            <person name="Dunlap J."/>
            <person name="Radford A."/>
            <person name="Aramayo R."/>
            <person name="Natvig D.O."/>
            <person name="Alex L.A."/>
            <person name="Mannhaupt G."/>
            <person name="Ebbole D.J."/>
            <person name="Freitag M."/>
            <person name="Paulsen I."/>
            <person name="Sachs M.S."/>
            <person name="Lander E.S."/>
            <person name="Nusbaum C."/>
            <person name="Birren B."/>
        </authorList>
    </citation>
    <scope>NUCLEOTIDE SEQUENCE [LARGE SCALE GENOMIC DNA]</scope>
    <source>
        <strain evidence="5">ATCC 24698 / 74-OR23-1A / CBS 708.71 / DSM 1257 / FGSC 987</strain>
    </source>
</reference>
<dbReference type="FunFam" id="3.40.30.10:FF:000172">
    <property type="entry name" value="Glutathione S-transferase GstA"/>
    <property type="match status" value="1"/>
</dbReference>
<dbReference type="AlphaFoldDB" id="Q1K7N7"/>